<dbReference type="PANTHER" id="PTHR33112:SF16">
    <property type="entry name" value="HETEROKARYON INCOMPATIBILITY DOMAIN-CONTAINING PROTEIN"/>
    <property type="match status" value="1"/>
</dbReference>
<gene>
    <name evidence="2" type="ORF">BDV96DRAFT_640576</name>
</gene>
<reference evidence="2" key="1">
    <citation type="journal article" date="2020" name="Stud. Mycol.">
        <title>101 Dothideomycetes genomes: a test case for predicting lifestyles and emergence of pathogens.</title>
        <authorList>
            <person name="Haridas S."/>
            <person name="Albert R."/>
            <person name="Binder M."/>
            <person name="Bloem J."/>
            <person name="Labutti K."/>
            <person name="Salamov A."/>
            <person name="Andreopoulos B."/>
            <person name="Baker S."/>
            <person name="Barry K."/>
            <person name="Bills G."/>
            <person name="Bluhm B."/>
            <person name="Cannon C."/>
            <person name="Castanera R."/>
            <person name="Culley D."/>
            <person name="Daum C."/>
            <person name="Ezra D."/>
            <person name="Gonzalez J."/>
            <person name="Henrissat B."/>
            <person name="Kuo A."/>
            <person name="Liang C."/>
            <person name="Lipzen A."/>
            <person name="Lutzoni F."/>
            <person name="Magnuson J."/>
            <person name="Mondo S."/>
            <person name="Nolan M."/>
            <person name="Ohm R."/>
            <person name="Pangilinan J."/>
            <person name="Park H.-J."/>
            <person name="Ramirez L."/>
            <person name="Alfaro M."/>
            <person name="Sun H."/>
            <person name="Tritt A."/>
            <person name="Yoshinaga Y."/>
            <person name="Zwiers L.-H."/>
            <person name="Turgeon B."/>
            <person name="Goodwin S."/>
            <person name="Spatafora J."/>
            <person name="Crous P."/>
            <person name="Grigoriev I."/>
        </authorList>
    </citation>
    <scope>NUCLEOTIDE SEQUENCE</scope>
    <source>
        <strain evidence="2">CBS 627.86</strain>
    </source>
</reference>
<dbReference type="InterPro" id="IPR010730">
    <property type="entry name" value="HET"/>
</dbReference>
<feature type="domain" description="Heterokaryon incompatibility" evidence="1">
    <location>
        <begin position="221"/>
        <end position="368"/>
    </location>
</feature>
<accession>A0A6A5ZPL2</accession>
<sequence length="674" mass="75541">MSSSGHSLSMLSASTFPPLKACASCKALFSTPSIAQQIFQTSQKNGGYKYQRKRIEVEESVAISCTFCKSILRPDSAAYEQGKEWQWEDLLLGVSRPSSYPLAHESLTCAMSYDPRNGKLHLKRMEQPKLGSEPMHFSTFATTTADDPMASRGLNLVDMIDRRSSESQALALSWLQQCKLGHPQCGPNVPTELPSRLVGLVSSGDSLSARLCLSEGSKGNYLALSYCWGGPQKYATTLGCIDEYKEQLPYEHLPATIRDAIKVTHSLGHRYIWIDALCIVQDSPADLNKELPKMKQTYQNADLTISVACADVCTEGFLNPQYNGFFRLPVQLDESTSGNILMNDQTSTWARGRGSPEPLNQRAWTLQESLLSKRLLIFPKRGIFYRCRAGCRSDNMKNPDWSFWAGRFGYRRESEESPLEELLLYPDDTKTKVPMPIVRRGWFNLVESYTERQLSVANDKLIAVSALAESLSHLFSCDYVAGLWRSDLIAGLCWQSYRTTKVPGRGSQRAERPTQYLAPSWSWASIMGPVQYNEYQMVPAAEILHVEVTLVSVQIPFGAVTDGILILNALVREVKLKTATTGLTSVFDPVRPEIGHTYLTTSLDIEHEEIPDIVLLLTLLTQPEDSDEKRNSGLILVNVRGSNETHRRVGWFDNYNDVGPLAHDTWIERRVKIV</sequence>
<organism evidence="2 3">
    <name type="scientific">Lophiotrema nucula</name>
    <dbReference type="NCBI Taxonomy" id="690887"/>
    <lineage>
        <taxon>Eukaryota</taxon>
        <taxon>Fungi</taxon>
        <taxon>Dikarya</taxon>
        <taxon>Ascomycota</taxon>
        <taxon>Pezizomycotina</taxon>
        <taxon>Dothideomycetes</taxon>
        <taxon>Pleosporomycetidae</taxon>
        <taxon>Pleosporales</taxon>
        <taxon>Lophiotremataceae</taxon>
        <taxon>Lophiotrema</taxon>
    </lineage>
</organism>
<dbReference type="EMBL" id="ML977312">
    <property type="protein sequence ID" value="KAF2121176.1"/>
    <property type="molecule type" value="Genomic_DNA"/>
</dbReference>
<proteinExistence type="predicted"/>
<dbReference type="OrthoDB" id="3761298at2759"/>
<protein>
    <submittedName>
        <fullName evidence="2">Heterokaryon incompatibility protein-domain-containing protein</fullName>
    </submittedName>
</protein>
<name>A0A6A5ZPL2_9PLEO</name>
<dbReference type="PANTHER" id="PTHR33112">
    <property type="entry name" value="DOMAIN PROTEIN, PUTATIVE-RELATED"/>
    <property type="match status" value="1"/>
</dbReference>
<dbReference type="Pfam" id="PF06985">
    <property type="entry name" value="HET"/>
    <property type="match status" value="1"/>
</dbReference>
<dbReference type="Proteomes" id="UP000799770">
    <property type="component" value="Unassembled WGS sequence"/>
</dbReference>
<evidence type="ECO:0000259" key="1">
    <source>
        <dbReference type="Pfam" id="PF06985"/>
    </source>
</evidence>
<dbReference type="AlphaFoldDB" id="A0A6A5ZPL2"/>
<evidence type="ECO:0000313" key="2">
    <source>
        <dbReference type="EMBL" id="KAF2121176.1"/>
    </source>
</evidence>
<keyword evidence="3" id="KW-1185">Reference proteome</keyword>
<evidence type="ECO:0000313" key="3">
    <source>
        <dbReference type="Proteomes" id="UP000799770"/>
    </source>
</evidence>